<dbReference type="OrthoDB" id="10375006at2759"/>
<proteinExistence type="predicted"/>
<dbReference type="AlphaFoldDB" id="A0A4Y2LNK0"/>
<gene>
    <name evidence="2" type="ORF">AVEN_57793_1</name>
</gene>
<keyword evidence="1" id="KW-0732">Signal</keyword>
<protein>
    <recommendedName>
        <fullName evidence="4">Secreted protein</fullName>
    </recommendedName>
</protein>
<organism evidence="2 3">
    <name type="scientific">Araneus ventricosus</name>
    <name type="common">Orbweaver spider</name>
    <name type="synonym">Epeira ventricosa</name>
    <dbReference type="NCBI Taxonomy" id="182803"/>
    <lineage>
        <taxon>Eukaryota</taxon>
        <taxon>Metazoa</taxon>
        <taxon>Ecdysozoa</taxon>
        <taxon>Arthropoda</taxon>
        <taxon>Chelicerata</taxon>
        <taxon>Arachnida</taxon>
        <taxon>Araneae</taxon>
        <taxon>Araneomorphae</taxon>
        <taxon>Entelegynae</taxon>
        <taxon>Araneoidea</taxon>
        <taxon>Araneidae</taxon>
        <taxon>Araneus</taxon>
    </lineage>
</organism>
<comment type="caution">
    <text evidence="2">The sequence shown here is derived from an EMBL/GenBank/DDBJ whole genome shotgun (WGS) entry which is preliminary data.</text>
</comment>
<evidence type="ECO:0000313" key="2">
    <source>
        <dbReference type="EMBL" id="GBN16029.1"/>
    </source>
</evidence>
<keyword evidence="3" id="KW-1185">Reference proteome</keyword>
<reference evidence="2 3" key="1">
    <citation type="journal article" date="2019" name="Sci. Rep.">
        <title>Orb-weaving spider Araneus ventricosus genome elucidates the spidroin gene catalogue.</title>
        <authorList>
            <person name="Kono N."/>
            <person name="Nakamura H."/>
            <person name="Ohtoshi R."/>
            <person name="Moran D.A.P."/>
            <person name="Shinohara A."/>
            <person name="Yoshida Y."/>
            <person name="Fujiwara M."/>
            <person name="Mori M."/>
            <person name="Tomita M."/>
            <person name="Arakawa K."/>
        </authorList>
    </citation>
    <scope>NUCLEOTIDE SEQUENCE [LARGE SCALE GENOMIC DNA]</scope>
</reference>
<sequence>MLWKLLLSLAAIFSHHGLENSEQQEEFVPTPYGPQTLEEEEITRKALHGEHYGGDMIFPDGWNETDVSTNA</sequence>
<feature type="signal peptide" evidence="1">
    <location>
        <begin position="1"/>
        <end position="17"/>
    </location>
</feature>
<accession>A0A4Y2LNK0</accession>
<feature type="chain" id="PRO_5021270301" description="Secreted protein" evidence="1">
    <location>
        <begin position="18"/>
        <end position="71"/>
    </location>
</feature>
<evidence type="ECO:0000313" key="3">
    <source>
        <dbReference type="Proteomes" id="UP000499080"/>
    </source>
</evidence>
<name>A0A4Y2LNK0_ARAVE</name>
<evidence type="ECO:0000256" key="1">
    <source>
        <dbReference type="SAM" id="SignalP"/>
    </source>
</evidence>
<dbReference type="Proteomes" id="UP000499080">
    <property type="component" value="Unassembled WGS sequence"/>
</dbReference>
<dbReference type="EMBL" id="BGPR01006094">
    <property type="protein sequence ID" value="GBN16029.1"/>
    <property type="molecule type" value="Genomic_DNA"/>
</dbReference>
<evidence type="ECO:0008006" key="4">
    <source>
        <dbReference type="Google" id="ProtNLM"/>
    </source>
</evidence>